<gene>
    <name evidence="1" type="ORF">FRX31_025819</name>
</gene>
<name>A0A7J6VHL6_THATH</name>
<evidence type="ECO:0000313" key="2">
    <source>
        <dbReference type="Proteomes" id="UP000554482"/>
    </source>
</evidence>
<reference evidence="1 2" key="1">
    <citation type="submission" date="2020-06" db="EMBL/GenBank/DDBJ databases">
        <title>Transcriptomic and genomic resources for Thalictrum thalictroides and T. hernandezii: Facilitating candidate gene discovery in an emerging model plant lineage.</title>
        <authorList>
            <person name="Arias T."/>
            <person name="Riano-Pachon D.M."/>
            <person name="Di Stilio V.S."/>
        </authorList>
    </citation>
    <scope>NUCLEOTIDE SEQUENCE [LARGE SCALE GENOMIC DNA]</scope>
    <source>
        <strain evidence="2">cv. WT478/WT964</strain>
        <tissue evidence="1">Leaves</tissue>
    </source>
</reference>
<sequence length="64" mass="7422">MNFDGLRKVFSQYSVKSVEKYRQYIRHNNSNSPSIMAGTFGYRSFNSLLIKICISTMKQLGMHP</sequence>
<comment type="caution">
    <text evidence="1">The sequence shown here is derived from an EMBL/GenBank/DDBJ whole genome shotgun (WGS) entry which is preliminary data.</text>
</comment>
<dbReference type="Proteomes" id="UP000554482">
    <property type="component" value="Unassembled WGS sequence"/>
</dbReference>
<dbReference type="EMBL" id="JABWDY010031884">
    <property type="protein sequence ID" value="KAF5184594.1"/>
    <property type="molecule type" value="Genomic_DNA"/>
</dbReference>
<evidence type="ECO:0000313" key="1">
    <source>
        <dbReference type="EMBL" id="KAF5184594.1"/>
    </source>
</evidence>
<proteinExistence type="predicted"/>
<accession>A0A7J6VHL6</accession>
<keyword evidence="2" id="KW-1185">Reference proteome</keyword>
<organism evidence="1 2">
    <name type="scientific">Thalictrum thalictroides</name>
    <name type="common">Rue-anemone</name>
    <name type="synonym">Anemone thalictroides</name>
    <dbReference type="NCBI Taxonomy" id="46969"/>
    <lineage>
        <taxon>Eukaryota</taxon>
        <taxon>Viridiplantae</taxon>
        <taxon>Streptophyta</taxon>
        <taxon>Embryophyta</taxon>
        <taxon>Tracheophyta</taxon>
        <taxon>Spermatophyta</taxon>
        <taxon>Magnoliopsida</taxon>
        <taxon>Ranunculales</taxon>
        <taxon>Ranunculaceae</taxon>
        <taxon>Thalictroideae</taxon>
        <taxon>Thalictrum</taxon>
    </lineage>
</organism>
<protein>
    <submittedName>
        <fullName evidence="1">Uncharacterized protein</fullName>
    </submittedName>
</protein>
<dbReference type="AlphaFoldDB" id="A0A7J6VHL6"/>